<organism evidence="6 7">
    <name type="scientific">Nibricoccus aquaticus</name>
    <dbReference type="NCBI Taxonomy" id="2576891"/>
    <lineage>
        <taxon>Bacteria</taxon>
        <taxon>Pseudomonadati</taxon>
        <taxon>Verrucomicrobiota</taxon>
        <taxon>Opitutia</taxon>
        <taxon>Opitutales</taxon>
        <taxon>Opitutaceae</taxon>
        <taxon>Nibricoccus</taxon>
    </lineage>
</organism>
<name>A0A290QM42_9BACT</name>
<dbReference type="Pfam" id="PF00270">
    <property type="entry name" value="DEAD"/>
    <property type="match status" value="1"/>
</dbReference>
<evidence type="ECO:0000256" key="2">
    <source>
        <dbReference type="ARBA" id="ARBA00022840"/>
    </source>
</evidence>
<feature type="compositionally biased region" description="Basic and acidic residues" evidence="3">
    <location>
        <begin position="485"/>
        <end position="501"/>
    </location>
</feature>
<dbReference type="KEGG" id="vbh:CMV30_15090"/>
<keyword evidence="6" id="KW-0378">Hydrolase</keyword>
<dbReference type="GO" id="GO:0004386">
    <property type="term" value="F:helicase activity"/>
    <property type="evidence" value="ECO:0007669"/>
    <property type="project" value="UniProtKB-KW"/>
</dbReference>
<evidence type="ECO:0000313" key="6">
    <source>
        <dbReference type="EMBL" id="ATC65172.1"/>
    </source>
</evidence>
<dbReference type="Pfam" id="PF09369">
    <property type="entry name" value="MZB"/>
    <property type="match status" value="1"/>
</dbReference>
<evidence type="ECO:0000259" key="5">
    <source>
        <dbReference type="PROSITE" id="PS51194"/>
    </source>
</evidence>
<reference evidence="6 7" key="1">
    <citation type="submission" date="2017-09" db="EMBL/GenBank/DDBJ databases">
        <title>Complete genome sequence of Verrucomicrobial strain HZ-65, isolated from freshwater.</title>
        <authorList>
            <person name="Choi A."/>
        </authorList>
    </citation>
    <scope>NUCLEOTIDE SEQUENCE [LARGE SCALE GENOMIC DNA]</scope>
    <source>
        <strain evidence="6 7">HZ-65</strain>
    </source>
</reference>
<keyword evidence="7" id="KW-1185">Reference proteome</keyword>
<feature type="domain" description="Helicase C-terminal" evidence="5">
    <location>
        <begin position="935"/>
        <end position="1102"/>
    </location>
</feature>
<feature type="region of interest" description="Disordered" evidence="3">
    <location>
        <begin position="1467"/>
        <end position="1495"/>
    </location>
</feature>
<feature type="domain" description="Helicase ATP-binding" evidence="4">
    <location>
        <begin position="100"/>
        <end position="291"/>
    </location>
</feature>
<feature type="compositionally biased region" description="Acidic residues" evidence="3">
    <location>
        <begin position="1476"/>
        <end position="1487"/>
    </location>
</feature>
<dbReference type="Gene3D" id="3.40.50.300">
    <property type="entry name" value="P-loop containing nucleotide triphosphate hydrolases"/>
    <property type="match status" value="2"/>
</dbReference>
<dbReference type="InterPro" id="IPR001650">
    <property type="entry name" value="Helicase_C-like"/>
</dbReference>
<evidence type="ECO:0000256" key="3">
    <source>
        <dbReference type="SAM" id="MobiDB-lite"/>
    </source>
</evidence>
<keyword evidence="2" id="KW-0067">ATP-binding</keyword>
<feature type="region of interest" description="Disordered" evidence="3">
    <location>
        <begin position="482"/>
        <end position="501"/>
    </location>
</feature>
<evidence type="ECO:0000313" key="7">
    <source>
        <dbReference type="Proteomes" id="UP000217265"/>
    </source>
</evidence>
<dbReference type="SMART" id="SM00490">
    <property type="entry name" value="HELICc"/>
    <property type="match status" value="1"/>
</dbReference>
<dbReference type="InterPro" id="IPR027417">
    <property type="entry name" value="P-loop_NTPase"/>
</dbReference>
<dbReference type="OrthoDB" id="9774462at2"/>
<evidence type="ECO:0000259" key="4">
    <source>
        <dbReference type="PROSITE" id="PS51192"/>
    </source>
</evidence>
<proteinExistence type="predicted"/>
<dbReference type="PROSITE" id="PS51192">
    <property type="entry name" value="HELICASE_ATP_BIND_1"/>
    <property type="match status" value="1"/>
</dbReference>
<gene>
    <name evidence="6" type="ORF">CMV30_15090</name>
</gene>
<dbReference type="EMBL" id="CP023344">
    <property type="protein sequence ID" value="ATC65172.1"/>
    <property type="molecule type" value="Genomic_DNA"/>
</dbReference>
<dbReference type="SUPFAM" id="SSF52540">
    <property type="entry name" value="P-loop containing nucleoside triphosphate hydrolases"/>
    <property type="match status" value="2"/>
</dbReference>
<accession>A0A290QM42</accession>
<protein>
    <submittedName>
        <fullName evidence="6">DEAD/DEAH box helicase</fullName>
    </submittedName>
</protein>
<dbReference type="PANTHER" id="PTHR47962">
    <property type="entry name" value="ATP-DEPENDENT HELICASE LHR-RELATED-RELATED"/>
    <property type="match status" value="1"/>
</dbReference>
<dbReference type="Proteomes" id="UP000217265">
    <property type="component" value="Chromosome"/>
</dbReference>
<dbReference type="SMART" id="SM00487">
    <property type="entry name" value="DEXDc"/>
    <property type="match status" value="1"/>
</dbReference>
<evidence type="ECO:0000256" key="1">
    <source>
        <dbReference type="ARBA" id="ARBA00022741"/>
    </source>
</evidence>
<dbReference type="PANTHER" id="PTHR47962:SF5">
    <property type="entry name" value="ATP-DEPENDENT HELICASE LHR-RELATED"/>
    <property type="match status" value="1"/>
</dbReference>
<dbReference type="InterPro" id="IPR018973">
    <property type="entry name" value="MZB"/>
</dbReference>
<dbReference type="GO" id="GO:0016887">
    <property type="term" value="F:ATP hydrolysis activity"/>
    <property type="evidence" value="ECO:0007669"/>
    <property type="project" value="TreeGrafter"/>
</dbReference>
<dbReference type="GO" id="GO:0003677">
    <property type="term" value="F:DNA binding"/>
    <property type="evidence" value="ECO:0007669"/>
    <property type="project" value="TreeGrafter"/>
</dbReference>
<sequence length="1768" mass="197601">MQNVFQFRENLIREYSSFSRSFTKILAPDIASYVDAEYAKSRYWPEPLIQINPNYLRAQSVEELVAEGSLHSTCAKIFRFRDTKGASQSLRLFQHQQEALSKANAAESYVVTTGTGSGKSLAFFVPIFDHILREKATSPTPRTRAIIIYPMNALANSQLEEVRKFLDNLGATPGQLTVERYTGQEETSTRERIAANPPDILLTNFMMLELILTRYEAVDRQVVEHCEGLRFLVLDELHTYRGRQGADVALLVRRLRERFKAESLICIGTSATMSSTGTNADKKKVVAEVATKLFGQLIPQENVIGETLERATNPHLSLQVVRPKLSASISRTTFVWPSQDDFANDPLAVWAELTLGLTLSENGRPERAKPISLSEAAQLLALDAGIAPKIAQDALARFLIAAQDVKASDGRSLFAFKLHQFISGAGKVLCTLEPTTKRVITLDSQRFAPNRQEQKVFLFGTHFCRDCGQEYHPVWHDANSSPHFAPREIDDTGSDESKELRPGFLAPRSAKQEFQGEITQYPDTWLDTSKEEPVLKPTYKSSAPFAVRVDPQGVKGNGQEYWFIPGKFRFCLQCSTVHDAYGRDINRLSSLSGEGRSSATTILTLSILRQLFADQVGNPALPDYRKLLGFTDNRQDAALQAGHFNDFIFLLLLRAGLLGGLKQKGGSLTDENLAEAVFNSLGFGGSDPGVLAEYLRDPALLGLAQKEAQKALRFVIGYRLIRDLRKGWRYNNPNLDQLKLLDVGYDGLEEFCAHEESFRDHPVLARLRSGERAELARLVFGELTRNLCIESRYLDSQEHESIKGKIYNYLTERWSFGDDERLATTCYLLLDKRPDSKGRKRFDLVGGGPGSRLVRQLKYAAFWKTSVCAEHVAHLKNPQWVDLCRAFLKAAEIHGYVQSQSLDNQKLVGWTLKSSALRWTLTLDVSANATPANQFFRQLYLTITEVLTKPQHPFFDFVANEHTAQVDADKRKTLEQRFRRNPRDLKDWEENADNKGPMPRLPVLFCSPTMELGVDISSLSTVYLRNIPPTPANYAQRSGRAGRAGQAALVVTYCAAMSPHDQWFFAHATDMVHGIVRAPTLELANRNLVESHLHAVWLAQVEYELETSIAPLLDLEQPKKPIRPTLQARLAAPAAEARALAQARRVLAQIEGELTPDRAPWYGPHFAEQVIAASAKEFAAAFDRWRTLYDGVQSQMEAADKIIRSPATSARDRENANRRYMDAKNQFTLLLKTGNSQNTDFYTFRYLASQGFLPGYNFPRLPLMAWVPATGRKRNGKDDQGSMVSRPRFLALAEFGPRSLIYHDGRMFRVDRAKLNISSSDSISSDSKLPTVSARVCTACGYGHLGDEAKPEPLADVCEHCHTPLSDDGRVNTLYRIENVETTAQERISVNEEERQRQGYELQTTYRFMPGPGGLLERHDSEAVIIDAADPVARLAYSPSARIWRINKGWRRRKDKKQLGFIINPINGRWSKQDNPDEATDADETPEQLDKKEPTQRIVPFVEDHRNILILTPTKELTDSAMATLQAALKRGITQTFQIEESELVVEPLPDANCRKSILFYEAAEGGAGVLSRLAQSSEQLGVVARQALEIIHFDLKKFSASFDAADLAAVERRRPTGERICEAGCYQCLLSYYNQPDHEHINRGDPAVQELLVQLAHATVRPAKFPSTSAASSTTDLLTTWLTALGQLGHRVPDDTRYALADGLGTVDARYKASRALVFLAPPSAAVQAYAADRGYTTVEFITDSSTWAATFADHPAIFGPSTPAVS</sequence>
<dbReference type="CDD" id="cd17923">
    <property type="entry name" value="DEXHc_Hrq1-like"/>
    <property type="match status" value="1"/>
</dbReference>
<dbReference type="InterPro" id="IPR014001">
    <property type="entry name" value="Helicase_ATP-bd"/>
</dbReference>
<dbReference type="PROSITE" id="PS51194">
    <property type="entry name" value="HELICASE_CTER"/>
    <property type="match status" value="1"/>
</dbReference>
<dbReference type="InterPro" id="IPR052511">
    <property type="entry name" value="ATP-dep_Helicase"/>
</dbReference>
<keyword evidence="6" id="KW-0347">Helicase</keyword>
<dbReference type="GO" id="GO:0005524">
    <property type="term" value="F:ATP binding"/>
    <property type="evidence" value="ECO:0007669"/>
    <property type="project" value="UniProtKB-KW"/>
</dbReference>
<dbReference type="RefSeq" id="WP_096056803.1">
    <property type="nucleotide sequence ID" value="NZ_CP023344.1"/>
</dbReference>
<dbReference type="Pfam" id="PF00271">
    <property type="entry name" value="Helicase_C"/>
    <property type="match status" value="1"/>
</dbReference>
<dbReference type="InterPro" id="IPR011545">
    <property type="entry name" value="DEAD/DEAH_box_helicase_dom"/>
</dbReference>
<keyword evidence="1" id="KW-0547">Nucleotide-binding</keyword>